<evidence type="ECO:0000313" key="2">
    <source>
        <dbReference type="EMBL" id="KAK8546399.1"/>
    </source>
</evidence>
<name>A0ABR2DTY9_9ROSI</name>
<dbReference type="EMBL" id="JBBPBM010000023">
    <property type="protein sequence ID" value="KAK8546399.1"/>
    <property type="molecule type" value="Genomic_DNA"/>
</dbReference>
<keyword evidence="3" id="KW-1185">Reference proteome</keyword>
<comment type="caution">
    <text evidence="2">The sequence shown here is derived from an EMBL/GenBank/DDBJ whole genome shotgun (WGS) entry which is preliminary data.</text>
</comment>
<feature type="region of interest" description="Disordered" evidence="1">
    <location>
        <begin position="36"/>
        <end position="59"/>
    </location>
</feature>
<organism evidence="2 3">
    <name type="scientific">Hibiscus sabdariffa</name>
    <name type="common">roselle</name>
    <dbReference type="NCBI Taxonomy" id="183260"/>
    <lineage>
        <taxon>Eukaryota</taxon>
        <taxon>Viridiplantae</taxon>
        <taxon>Streptophyta</taxon>
        <taxon>Embryophyta</taxon>
        <taxon>Tracheophyta</taxon>
        <taxon>Spermatophyta</taxon>
        <taxon>Magnoliopsida</taxon>
        <taxon>eudicotyledons</taxon>
        <taxon>Gunneridae</taxon>
        <taxon>Pentapetalae</taxon>
        <taxon>rosids</taxon>
        <taxon>malvids</taxon>
        <taxon>Malvales</taxon>
        <taxon>Malvaceae</taxon>
        <taxon>Malvoideae</taxon>
        <taxon>Hibiscus</taxon>
    </lineage>
</organism>
<gene>
    <name evidence="2" type="ORF">V6N12_027186</name>
</gene>
<evidence type="ECO:0000256" key="1">
    <source>
        <dbReference type="SAM" id="MobiDB-lite"/>
    </source>
</evidence>
<dbReference type="Proteomes" id="UP001472677">
    <property type="component" value="Unassembled WGS sequence"/>
</dbReference>
<evidence type="ECO:0000313" key="3">
    <source>
        <dbReference type="Proteomes" id="UP001472677"/>
    </source>
</evidence>
<reference evidence="2 3" key="1">
    <citation type="journal article" date="2024" name="G3 (Bethesda)">
        <title>Genome assembly of Hibiscus sabdariffa L. provides insights into metabolisms of medicinal natural products.</title>
        <authorList>
            <person name="Kim T."/>
        </authorList>
    </citation>
    <scope>NUCLEOTIDE SEQUENCE [LARGE SCALE GENOMIC DNA]</scope>
    <source>
        <strain evidence="2">TK-2024</strain>
        <tissue evidence="2">Old leaves</tissue>
    </source>
</reference>
<accession>A0ABR2DTY9</accession>
<sequence>MRCQHEMDHDGYGGFSSVTSAAAAASAVSAASAVDASFRSAPDNGSPPFPGLVSISGPHRHRRCSLSFAQDAETKEQNLSCAGEAVTVSD</sequence>
<proteinExistence type="predicted"/>
<protein>
    <submittedName>
        <fullName evidence="2">Uncharacterized protein</fullName>
    </submittedName>
</protein>